<dbReference type="EMBL" id="KZ613488">
    <property type="protein sequence ID" value="PMD19624.1"/>
    <property type="molecule type" value="Genomic_DNA"/>
</dbReference>
<proteinExistence type="predicted"/>
<evidence type="ECO:0000313" key="3">
    <source>
        <dbReference type="Proteomes" id="UP000235672"/>
    </source>
</evidence>
<sequence>MRSSNIFSALAGLITMHHALPIAAAAPCDPITKYTTEWFLANTKPEWRTQSFDSTALFYSSGLSDRAKEFARKSQKHTIWEVWPCENYWIKDTRSNPLQCIMRSPKDEKTYFENMSRAFAMKAHHVATVMHEDIYHPPMDRIWGTVEWPALTASANLNYITAIQAYNTAEWDIAWAREKLDKFVDGTQKQIYQTLQRILYPRNTDGTEADIEKRGSFNACPIEIQRIDKDHPLY</sequence>
<evidence type="ECO:0000256" key="1">
    <source>
        <dbReference type="SAM" id="SignalP"/>
    </source>
</evidence>
<organism evidence="2 3">
    <name type="scientific">Hyaloscypha hepaticicola</name>
    <dbReference type="NCBI Taxonomy" id="2082293"/>
    <lineage>
        <taxon>Eukaryota</taxon>
        <taxon>Fungi</taxon>
        <taxon>Dikarya</taxon>
        <taxon>Ascomycota</taxon>
        <taxon>Pezizomycotina</taxon>
        <taxon>Leotiomycetes</taxon>
        <taxon>Helotiales</taxon>
        <taxon>Hyaloscyphaceae</taxon>
        <taxon>Hyaloscypha</taxon>
    </lineage>
</organism>
<accession>A0A2J6Q088</accession>
<feature type="chain" id="PRO_5014463535" evidence="1">
    <location>
        <begin position="26"/>
        <end position="234"/>
    </location>
</feature>
<dbReference type="Proteomes" id="UP000235672">
    <property type="component" value="Unassembled WGS sequence"/>
</dbReference>
<dbReference type="STRING" id="1745343.A0A2J6Q088"/>
<name>A0A2J6Q088_9HELO</name>
<evidence type="ECO:0000313" key="2">
    <source>
        <dbReference type="EMBL" id="PMD19624.1"/>
    </source>
</evidence>
<reference evidence="2 3" key="1">
    <citation type="submission" date="2016-05" db="EMBL/GenBank/DDBJ databases">
        <title>A degradative enzymes factory behind the ericoid mycorrhizal symbiosis.</title>
        <authorList>
            <consortium name="DOE Joint Genome Institute"/>
            <person name="Martino E."/>
            <person name="Morin E."/>
            <person name="Grelet G."/>
            <person name="Kuo A."/>
            <person name="Kohler A."/>
            <person name="Daghino S."/>
            <person name="Barry K."/>
            <person name="Choi C."/>
            <person name="Cichocki N."/>
            <person name="Clum A."/>
            <person name="Copeland A."/>
            <person name="Hainaut M."/>
            <person name="Haridas S."/>
            <person name="Labutti K."/>
            <person name="Lindquist E."/>
            <person name="Lipzen A."/>
            <person name="Khouja H.-R."/>
            <person name="Murat C."/>
            <person name="Ohm R."/>
            <person name="Olson A."/>
            <person name="Spatafora J."/>
            <person name="Veneault-Fourrey C."/>
            <person name="Henrissat B."/>
            <person name="Grigoriev I."/>
            <person name="Martin F."/>
            <person name="Perotto S."/>
        </authorList>
    </citation>
    <scope>NUCLEOTIDE SEQUENCE [LARGE SCALE GENOMIC DNA]</scope>
    <source>
        <strain evidence="2 3">UAMH 7357</strain>
    </source>
</reference>
<gene>
    <name evidence="2" type="ORF">NA56DRAFT_690252</name>
</gene>
<dbReference type="AlphaFoldDB" id="A0A2J6Q088"/>
<keyword evidence="1" id="KW-0732">Signal</keyword>
<dbReference type="OrthoDB" id="3478295at2759"/>
<protein>
    <submittedName>
        <fullName evidence="2">Uncharacterized protein</fullName>
    </submittedName>
</protein>
<feature type="signal peptide" evidence="1">
    <location>
        <begin position="1"/>
        <end position="25"/>
    </location>
</feature>
<keyword evidence="3" id="KW-1185">Reference proteome</keyword>